<accession>A0ABS3HDF2</accession>
<dbReference type="Proteomes" id="UP000664495">
    <property type="component" value="Unassembled WGS sequence"/>
</dbReference>
<evidence type="ECO:0000313" key="7">
    <source>
        <dbReference type="Proteomes" id="UP000664495"/>
    </source>
</evidence>
<evidence type="ECO:0000256" key="2">
    <source>
        <dbReference type="ARBA" id="ARBA00023125"/>
    </source>
</evidence>
<dbReference type="SMART" id="SM00862">
    <property type="entry name" value="Trans_reg_C"/>
    <property type="match status" value="1"/>
</dbReference>
<sequence>MDRVLILTKNILIEQELQHKLQLLNYEVYCSVRLFDELIHQETTSIFLNVFQYVIISESICESEVARLSSALNDSSFKIIRKVEKKVTEVDQHFLETGLLNAIISTKDSLDELRECLSVLNSLTEKNVERLSEKKLSQFSRSASLLKAPSLQISENNIDDTAAYHDVMLHLSHTESRLVSILVKAGNKIVSREAICQELWKEGPTKSHLASLSSTITRVKIKFKKTPLKGTAIHTIWGKGYRVDQELLRIVESGDILIN</sequence>
<keyword evidence="3" id="KW-0804">Transcription</keyword>
<keyword evidence="1" id="KW-0805">Transcription regulation</keyword>
<name>A0ABS3HDF2_9ENTE</name>
<reference evidence="6 7" key="1">
    <citation type="submission" date="2021-03" db="EMBL/GenBank/DDBJ databases">
        <title>Enterococcal diversity collection.</title>
        <authorList>
            <person name="Gilmore M.S."/>
            <person name="Schwartzman J."/>
            <person name="Van Tyne D."/>
            <person name="Martin M."/>
            <person name="Earl A.M."/>
            <person name="Manson A.L."/>
            <person name="Straub T."/>
            <person name="Salamzade R."/>
            <person name="Saavedra J."/>
            <person name="Lebreton F."/>
            <person name="Prichula J."/>
            <person name="Schaufler K."/>
            <person name="Gaca A."/>
            <person name="Sgardioli B."/>
            <person name="Wagenaar J."/>
            <person name="Strong T."/>
        </authorList>
    </citation>
    <scope>NUCLEOTIDE SEQUENCE [LARGE SCALE GENOMIC DNA]</scope>
    <source>
        <strain evidence="6 7">MJM16</strain>
    </source>
</reference>
<evidence type="ECO:0000256" key="4">
    <source>
        <dbReference type="PROSITE-ProRule" id="PRU01091"/>
    </source>
</evidence>
<evidence type="ECO:0000256" key="3">
    <source>
        <dbReference type="ARBA" id="ARBA00023163"/>
    </source>
</evidence>
<dbReference type="InterPro" id="IPR001867">
    <property type="entry name" value="OmpR/PhoB-type_DNA-bd"/>
</dbReference>
<dbReference type="EMBL" id="JAFLVR010000002">
    <property type="protein sequence ID" value="MBO0450945.1"/>
    <property type="molecule type" value="Genomic_DNA"/>
</dbReference>
<evidence type="ECO:0000256" key="1">
    <source>
        <dbReference type="ARBA" id="ARBA00023015"/>
    </source>
</evidence>
<feature type="DNA-binding region" description="OmpR/PhoB-type" evidence="4">
    <location>
        <begin position="143"/>
        <end position="245"/>
    </location>
</feature>
<evidence type="ECO:0000313" key="6">
    <source>
        <dbReference type="EMBL" id="MBO0450945.1"/>
    </source>
</evidence>
<organism evidence="6 7">
    <name type="scientific">Candidatus Enterococcus murrayae</name>
    <dbReference type="NCBI Taxonomy" id="2815321"/>
    <lineage>
        <taxon>Bacteria</taxon>
        <taxon>Bacillati</taxon>
        <taxon>Bacillota</taxon>
        <taxon>Bacilli</taxon>
        <taxon>Lactobacillales</taxon>
        <taxon>Enterococcaceae</taxon>
        <taxon>Enterococcus</taxon>
    </lineage>
</organism>
<dbReference type="Gene3D" id="1.10.10.10">
    <property type="entry name" value="Winged helix-like DNA-binding domain superfamily/Winged helix DNA-binding domain"/>
    <property type="match status" value="1"/>
</dbReference>
<keyword evidence="7" id="KW-1185">Reference proteome</keyword>
<dbReference type="InterPro" id="IPR036388">
    <property type="entry name" value="WH-like_DNA-bd_sf"/>
</dbReference>
<dbReference type="SUPFAM" id="SSF46894">
    <property type="entry name" value="C-terminal effector domain of the bipartite response regulators"/>
    <property type="match status" value="1"/>
</dbReference>
<comment type="caution">
    <text evidence="6">The sequence shown here is derived from an EMBL/GenBank/DDBJ whole genome shotgun (WGS) entry which is preliminary data.</text>
</comment>
<dbReference type="InterPro" id="IPR016032">
    <property type="entry name" value="Sig_transdc_resp-reg_C-effctor"/>
</dbReference>
<dbReference type="PROSITE" id="PS51755">
    <property type="entry name" value="OMPR_PHOB"/>
    <property type="match status" value="1"/>
</dbReference>
<feature type="domain" description="OmpR/PhoB-type" evidence="5">
    <location>
        <begin position="143"/>
        <end position="245"/>
    </location>
</feature>
<protein>
    <submittedName>
        <fullName evidence="6">Winged helix-turn-helix domain-containing protein</fullName>
    </submittedName>
</protein>
<dbReference type="Pfam" id="PF00486">
    <property type="entry name" value="Trans_reg_C"/>
    <property type="match status" value="1"/>
</dbReference>
<keyword evidence="2 4" id="KW-0238">DNA-binding</keyword>
<gene>
    <name evidence="6" type="ORF">JZO85_01610</name>
</gene>
<evidence type="ECO:0000259" key="5">
    <source>
        <dbReference type="PROSITE" id="PS51755"/>
    </source>
</evidence>
<proteinExistence type="predicted"/>